<evidence type="ECO:0000313" key="4">
    <source>
        <dbReference type="EMBL" id="BAY72402.1"/>
    </source>
</evidence>
<sequence length="175" mass="19744">MVGNVRHYLFYANSSELQQQMMNRKSHFNLSQTTQEWLIGKGYNPEDLEQPGENGDSALMKATREGVDAVVKELIDLGVDINARNNDNNNALWFACFGNHYDLIHLLLAAKINIDNQNDNGATVLMYAASAGKTEVVKLLLQYHPNLYLRNLDDFQAIDFASNVEVLRLLKNATK</sequence>
<dbReference type="PROSITE" id="PS50088">
    <property type="entry name" value="ANK_REPEAT"/>
    <property type="match status" value="2"/>
</dbReference>
<evidence type="ECO:0000313" key="5">
    <source>
        <dbReference type="Proteomes" id="UP000217507"/>
    </source>
</evidence>
<dbReference type="Gene3D" id="1.25.40.20">
    <property type="entry name" value="Ankyrin repeat-containing domain"/>
    <property type="match status" value="2"/>
</dbReference>
<proteinExistence type="predicted"/>
<dbReference type="SUPFAM" id="SSF48403">
    <property type="entry name" value="Ankyrin repeat"/>
    <property type="match status" value="1"/>
</dbReference>
<organism evidence="4 5">
    <name type="scientific">Trichormus variabilis NIES-23</name>
    <dbReference type="NCBI Taxonomy" id="1973479"/>
    <lineage>
        <taxon>Bacteria</taxon>
        <taxon>Bacillati</taxon>
        <taxon>Cyanobacteriota</taxon>
        <taxon>Cyanophyceae</taxon>
        <taxon>Nostocales</taxon>
        <taxon>Nostocaceae</taxon>
        <taxon>Trichormus</taxon>
    </lineage>
</organism>
<dbReference type="SMART" id="SM00248">
    <property type="entry name" value="ANK"/>
    <property type="match status" value="3"/>
</dbReference>
<feature type="repeat" description="ANK" evidence="3">
    <location>
        <begin position="120"/>
        <end position="152"/>
    </location>
</feature>
<dbReference type="PANTHER" id="PTHR24198:SF165">
    <property type="entry name" value="ANKYRIN REPEAT-CONTAINING PROTEIN-RELATED"/>
    <property type="match status" value="1"/>
</dbReference>
<protein>
    <submittedName>
        <fullName evidence="4">Uncharacterized protein</fullName>
    </submittedName>
</protein>
<gene>
    <name evidence="4" type="ORF">NIES23_52270</name>
</gene>
<dbReference type="PROSITE" id="PS50297">
    <property type="entry name" value="ANK_REP_REGION"/>
    <property type="match status" value="2"/>
</dbReference>
<dbReference type="PANTHER" id="PTHR24198">
    <property type="entry name" value="ANKYRIN REPEAT AND PROTEIN KINASE DOMAIN-CONTAINING PROTEIN"/>
    <property type="match status" value="1"/>
</dbReference>
<dbReference type="Pfam" id="PF00023">
    <property type="entry name" value="Ank"/>
    <property type="match status" value="1"/>
</dbReference>
<accession>A0A1Z4KU97</accession>
<dbReference type="Pfam" id="PF12796">
    <property type="entry name" value="Ank_2"/>
    <property type="match status" value="1"/>
</dbReference>
<feature type="repeat" description="ANK" evidence="3">
    <location>
        <begin position="54"/>
        <end position="86"/>
    </location>
</feature>
<keyword evidence="2 3" id="KW-0040">ANK repeat</keyword>
<reference evidence="4 5" key="1">
    <citation type="submission" date="2017-06" db="EMBL/GenBank/DDBJ databases">
        <title>Genome sequencing of cyanobaciteial culture collection at National Institute for Environmental Studies (NIES).</title>
        <authorList>
            <person name="Hirose Y."/>
            <person name="Shimura Y."/>
            <person name="Fujisawa T."/>
            <person name="Nakamura Y."/>
            <person name="Kawachi M."/>
        </authorList>
    </citation>
    <scope>NUCLEOTIDE SEQUENCE [LARGE SCALE GENOMIC DNA]</scope>
    <source>
        <strain evidence="4 5">NIES-23</strain>
    </source>
</reference>
<dbReference type="InterPro" id="IPR036770">
    <property type="entry name" value="Ankyrin_rpt-contain_sf"/>
</dbReference>
<evidence type="ECO:0000256" key="1">
    <source>
        <dbReference type="ARBA" id="ARBA00022737"/>
    </source>
</evidence>
<dbReference type="AlphaFoldDB" id="A0A1Z4KU97"/>
<name>A0A1Z4KU97_ANAVA</name>
<dbReference type="InterPro" id="IPR002110">
    <property type="entry name" value="Ankyrin_rpt"/>
</dbReference>
<evidence type="ECO:0000256" key="2">
    <source>
        <dbReference type="ARBA" id="ARBA00023043"/>
    </source>
</evidence>
<keyword evidence="1" id="KW-0677">Repeat</keyword>
<evidence type="ECO:0000256" key="3">
    <source>
        <dbReference type="PROSITE-ProRule" id="PRU00023"/>
    </source>
</evidence>
<dbReference type="Proteomes" id="UP000217507">
    <property type="component" value="Chromosome"/>
</dbReference>
<dbReference type="EMBL" id="AP018216">
    <property type="protein sequence ID" value="BAY72402.1"/>
    <property type="molecule type" value="Genomic_DNA"/>
</dbReference>